<dbReference type="EMBL" id="JADFFL010000011">
    <property type="protein sequence ID" value="MBE9664422.1"/>
    <property type="molecule type" value="Genomic_DNA"/>
</dbReference>
<name>A0A929L074_9SPHI</name>
<dbReference type="AlphaFoldDB" id="A0A929L074"/>
<keyword evidence="3" id="KW-1185">Reference proteome</keyword>
<organism evidence="2 3">
    <name type="scientific">Mucilaginibacter myungsuensis</name>
    <dbReference type="NCBI Taxonomy" id="649104"/>
    <lineage>
        <taxon>Bacteria</taxon>
        <taxon>Pseudomonadati</taxon>
        <taxon>Bacteroidota</taxon>
        <taxon>Sphingobacteriia</taxon>
        <taxon>Sphingobacteriales</taxon>
        <taxon>Sphingobacteriaceae</taxon>
        <taxon>Mucilaginibacter</taxon>
    </lineage>
</organism>
<evidence type="ECO:0000313" key="3">
    <source>
        <dbReference type="Proteomes" id="UP000622475"/>
    </source>
</evidence>
<dbReference type="RefSeq" id="WP_194113675.1">
    <property type="nucleotide sequence ID" value="NZ_JADFFL010000011.1"/>
</dbReference>
<dbReference type="Pfam" id="PF12697">
    <property type="entry name" value="Abhydrolase_6"/>
    <property type="match status" value="1"/>
</dbReference>
<dbReference type="Gene3D" id="3.40.50.1820">
    <property type="entry name" value="alpha/beta hydrolase"/>
    <property type="match status" value="1"/>
</dbReference>
<gene>
    <name evidence="2" type="ORF">IRJ16_21255</name>
</gene>
<evidence type="ECO:0000259" key="1">
    <source>
        <dbReference type="Pfam" id="PF12697"/>
    </source>
</evidence>
<dbReference type="SUPFAM" id="SSF53474">
    <property type="entry name" value="alpha/beta-Hydrolases"/>
    <property type="match status" value="1"/>
</dbReference>
<evidence type="ECO:0000313" key="2">
    <source>
        <dbReference type="EMBL" id="MBE9664422.1"/>
    </source>
</evidence>
<dbReference type="GO" id="GO:0016787">
    <property type="term" value="F:hydrolase activity"/>
    <property type="evidence" value="ECO:0007669"/>
    <property type="project" value="UniProtKB-KW"/>
</dbReference>
<dbReference type="InterPro" id="IPR000073">
    <property type="entry name" value="AB_hydrolase_1"/>
</dbReference>
<sequence length="217" mass="24669">MRRIFFIPGLGADKRIYRHIKAGTDADELVYIDWIEPERIDTLTSYAQKLIQQYNITQNSIVIGNSLGGMLAVEIANQIRLDKVILLSSIKTIDEAPFYFKLFRTLPVHKLIPGKLFSKMGALISPIFGKMYSVDAFLFNSMLQNTSPVFLKWAMGAALHWQNKTIPANLYHITGDKDHVFNYRKIKSPTVIPGGTHIMIFDRAEEINVILADILKD</sequence>
<reference evidence="2" key="1">
    <citation type="submission" date="2020-10" db="EMBL/GenBank/DDBJ databases">
        <title>Mucilaginibacter mali sp. nov., isolated from rhizosphere soil of apple orchard.</title>
        <authorList>
            <person name="Lee J.-S."/>
            <person name="Kim H.S."/>
            <person name="Kim J.-S."/>
        </authorList>
    </citation>
    <scope>NUCLEOTIDE SEQUENCE</scope>
    <source>
        <strain evidence="2">KCTC 22746</strain>
    </source>
</reference>
<proteinExistence type="predicted"/>
<keyword evidence="2" id="KW-0378">Hydrolase</keyword>
<feature type="domain" description="AB hydrolase-1" evidence="1">
    <location>
        <begin position="4"/>
        <end position="207"/>
    </location>
</feature>
<dbReference type="Proteomes" id="UP000622475">
    <property type="component" value="Unassembled WGS sequence"/>
</dbReference>
<dbReference type="InterPro" id="IPR029058">
    <property type="entry name" value="AB_hydrolase_fold"/>
</dbReference>
<accession>A0A929L074</accession>
<comment type="caution">
    <text evidence="2">The sequence shown here is derived from an EMBL/GenBank/DDBJ whole genome shotgun (WGS) entry which is preliminary data.</text>
</comment>
<protein>
    <submittedName>
        <fullName evidence="2">Alpha/beta hydrolase</fullName>
    </submittedName>
</protein>